<evidence type="ECO:0000313" key="2">
    <source>
        <dbReference type="Proteomes" id="UP000050975"/>
    </source>
</evidence>
<dbReference type="InterPro" id="IPR011250">
    <property type="entry name" value="OMP/PagP_B-barrel"/>
</dbReference>
<evidence type="ECO:0008006" key="3">
    <source>
        <dbReference type="Google" id="ProtNLM"/>
    </source>
</evidence>
<name>A0A0S8JZX7_UNCW3</name>
<dbReference type="AlphaFoldDB" id="A0A0S8JZX7"/>
<sequence length="127" mass="14015">MAGYFTFPGDIENGTALEFCPVEFSLLYMLSKKDISPYFGGGIGFGWLTVESDEPYSYAETAYGMTLNAGGGLVFMRTYDIRFVLDARYHINLANMPNVDGPHHGIKFSLGLTYRPRFGCFGCGFGS</sequence>
<dbReference type="Gene3D" id="2.40.160.20">
    <property type="match status" value="1"/>
</dbReference>
<proteinExistence type="predicted"/>
<protein>
    <recommendedName>
        <fullName evidence="3">Outer membrane protein beta-barrel domain-containing protein</fullName>
    </recommendedName>
</protein>
<gene>
    <name evidence="1" type="ORF">AMJ74_03950</name>
</gene>
<dbReference type="EMBL" id="LJVE01000064">
    <property type="protein sequence ID" value="KPL14149.1"/>
    <property type="molecule type" value="Genomic_DNA"/>
</dbReference>
<comment type="caution">
    <text evidence="1">The sequence shown here is derived from an EMBL/GenBank/DDBJ whole genome shotgun (WGS) entry which is preliminary data.</text>
</comment>
<dbReference type="Proteomes" id="UP000050975">
    <property type="component" value="Unassembled WGS sequence"/>
</dbReference>
<organism evidence="1 2">
    <name type="scientific">candidate division WOR_3 bacterium SM1_77</name>
    <dbReference type="NCBI Taxonomy" id="1703778"/>
    <lineage>
        <taxon>Bacteria</taxon>
        <taxon>Bacteria division WOR-3</taxon>
    </lineage>
</organism>
<evidence type="ECO:0000313" key="1">
    <source>
        <dbReference type="EMBL" id="KPL14149.1"/>
    </source>
</evidence>
<dbReference type="SUPFAM" id="SSF56925">
    <property type="entry name" value="OMPA-like"/>
    <property type="match status" value="1"/>
</dbReference>
<reference evidence="1 2" key="1">
    <citation type="journal article" date="2015" name="Microbiome">
        <title>Genomic resolution of linkages in carbon, nitrogen, and sulfur cycling among widespread estuary sediment bacteria.</title>
        <authorList>
            <person name="Baker B.J."/>
            <person name="Lazar C.S."/>
            <person name="Teske A.P."/>
            <person name="Dick G.J."/>
        </authorList>
    </citation>
    <scope>NUCLEOTIDE SEQUENCE [LARGE SCALE GENOMIC DNA]</scope>
    <source>
        <strain evidence="1">SM1_77</strain>
    </source>
</reference>
<accession>A0A0S8JZX7</accession>